<dbReference type="Proteomes" id="UP001152614">
    <property type="component" value="Unassembled WGS sequence"/>
</dbReference>
<dbReference type="RefSeq" id="WP_278229164.1">
    <property type="nucleotide sequence ID" value="NZ_JAOWLY010000010.1"/>
</dbReference>
<evidence type="ECO:0008006" key="4">
    <source>
        <dbReference type="Google" id="ProtNLM"/>
    </source>
</evidence>
<reference evidence="2" key="2">
    <citation type="journal article" date="2023" name="Food Microbiol.">
        <title>Evaluation of the fermentation potential of lactic acid bacteria isolated from herbs, fruits and vegetables as starter cultures in nut-based milk alternatives.</title>
        <authorList>
            <person name="Huang W."/>
            <person name="Dong A."/>
            <person name="Pham H.T."/>
            <person name="Zhou C."/>
            <person name="Huo Z."/>
            <person name="Watjen A.P."/>
            <person name="Prakash S."/>
            <person name="Bang-Berthelsen C.H."/>
            <person name="Turner M.S."/>
        </authorList>
    </citation>
    <scope>NUCLEOTIDE SEQUENCE</scope>
    <source>
        <strain evidence="2">3</strain>
    </source>
</reference>
<feature type="chain" id="PRO_5040897882" description="Lipoprotein" evidence="1">
    <location>
        <begin position="26"/>
        <end position="151"/>
    </location>
</feature>
<dbReference type="PROSITE" id="PS51257">
    <property type="entry name" value="PROKAR_LIPOPROTEIN"/>
    <property type="match status" value="1"/>
</dbReference>
<sequence>MKKKSIIGLLILSCIWILSSCSMNHKNDSSKSYDSYEQFKISSQTAEDNFQDLKKLFGEKTSYEMTGSPLGAKAKQATEYNFMLKLEQVSPINQQSFDEIKSKITPYTDKILDKMQEVGIKYPTLKLTVMDKNAVPFKGSEHLTTTFSLTK</sequence>
<organism evidence="2 3">
    <name type="scientific">Lactococcus lactis</name>
    <dbReference type="NCBI Taxonomy" id="1358"/>
    <lineage>
        <taxon>Bacteria</taxon>
        <taxon>Bacillati</taxon>
        <taxon>Bacillota</taxon>
        <taxon>Bacilli</taxon>
        <taxon>Lactobacillales</taxon>
        <taxon>Streptococcaceae</taxon>
        <taxon>Lactococcus</taxon>
    </lineage>
</organism>
<reference evidence="2" key="1">
    <citation type="submission" date="2022-10" db="EMBL/GenBank/DDBJ databases">
        <authorList>
            <person name="Turner M.S."/>
            <person name="Huang W."/>
        </authorList>
    </citation>
    <scope>NUCLEOTIDE SEQUENCE</scope>
    <source>
        <strain evidence="2">3</strain>
    </source>
</reference>
<evidence type="ECO:0000256" key="1">
    <source>
        <dbReference type="SAM" id="SignalP"/>
    </source>
</evidence>
<keyword evidence="1" id="KW-0732">Signal</keyword>
<evidence type="ECO:0000313" key="2">
    <source>
        <dbReference type="EMBL" id="MDG4984547.1"/>
    </source>
</evidence>
<protein>
    <recommendedName>
        <fullName evidence="4">Lipoprotein</fullName>
    </recommendedName>
</protein>
<feature type="signal peptide" evidence="1">
    <location>
        <begin position="1"/>
        <end position="25"/>
    </location>
</feature>
<name>A0A9X4S5R0_9LACT</name>
<comment type="caution">
    <text evidence="2">The sequence shown here is derived from an EMBL/GenBank/DDBJ whole genome shotgun (WGS) entry which is preliminary data.</text>
</comment>
<accession>A0A9X4S5R0</accession>
<gene>
    <name evidence="2" type="ORF">OGZ51_10360</name>
</gene>
<dbReference type="EMBL" id="JAOWLY010000010">
    <property type="protein sequence ID" value="MDG4984547.1"/>
    <property type="molecule type" value="Genomic_DNA"/>
</dbReference>
<dbReference type="AlphaFoldDB" id="A0A9X4S5R0"/>
<proteinExistence type="predicted"/>
<evidence type="ECO:0000313" key="3">
    <source>
        <dbReference type="Proteomes" id="UP001152614"/>
    </source>
</evidence>